<sequence>MWLVFWLEQVSVTGIQKRCSCKCGLTSWPFYVTFLLRKIVEYSVSSRSPSSCKTVHRIIYVDDYLLSLCDDDFAKRFRTEFMFYSLKVHPVLFAFSLRTPGFHFPWLIPEKCPLHFLCKSGWKWNVKLSLIERSQRENWISNLRSLKTLQLTRCLKPKGIGDLKLTELHAFCHTSEARAAVFIPQLELAAATLAARLADPIRSATITYPKGNFLD</sequence>
<dbReference type="OrthoDB" id="10067762at2759"/>
<accession>A0A3P7NW02</accession>
<evidence type="ECO:0000313" key="1">
    <source>
        <dbReference type="EMBL" id="VDN12472.1"/>
    </source>
</evidence>
<organism evidence="1 2">
    <name type="scientific">Dibothriocephalus latus</name>
    <name type="common">Fish tapeworm</name>
    <name type="synonym">Diphyllobothrium latum</name>
    <dbReference type="NCBI Taxonomy" id="60516"/>
    <lineage>
        <taxon>Eukaryota</taxon>
        <taxon>Metazoa</taxon>
        <taxon>Spiralia</taxon>
        <taxon>Lophotrochozoa</taxon>
        <taxon>Platyhelminthes</taxon>
        <taxon>Cestoda</taxon>
        <taxon>Eucestoda</taxon>
        <taxon>Diphyllobothriidea</taxon>
        <taxon>Diphyllobothriidae</taxon>
        <taxon>Dibothriocephalus</taxon>
    </lineage>
</organism>
<keyword evidence="2" id="KW-1185">Reference proteome</keyword>
<dbReference type="AlphaFoldDB" id="A0A3P7NW02"/>
<dbReference type="EMBL" id="UYRU01053991">
    <property type="protein sequence ID" value="VDN12472.1"/>
    <property type="molecule type" value="Genomic_DNA"/>
</dbReference>
<dbReference type="PANTHER" id="PTHR47331">
    <property type="entry name" value="PHD-TYPE DOMAIN-CONTAINING PROTEIN"/>
    <property type="match status" value="1"/>
</dbReference>
<proteinExistence type="predicted"/>
<reference evidence="1 2" key="1">
    <citation type="submission" date="2018-11" db="EMBL/GenBank/DDBJ databases">
        <authorList>
            <consortium name="Pathogen Informatics"/>
        </authorList>
    </citation>
    <scope>NUCLEOTIDE SEQUENCE [LARGE SCALE GENOMIC DNA]</scope>
</reference>
<gene>
    <name evidence="1" type="ORF">DILT_LOCUS8303</name>
</gene>
<name>A0A3P7NW02_DIBLA</name>
<dbReference type="PANTHER" id="PTHR47331:SF1">
    <property type="entry name" value="GAG-LIKE PROTEIN"/>
    <property type="match status" value="1"/>
</dbReference>
<dbReference type="Proteomes" id="UP000281553">
    <property type="component" value="Unassembled WGS sequence"/>
</dbReference>
<evidence type="ECO:0000313" key="2">
    <source>
        <dbReference type="Proteomes" id="UP000281553"/>
    </source>
</evidence>
<protein>
    <submittedName>
        <fullName evidence="1">Uncharacterized protein</fullName>
    </submittedName>
</protein>